<proteinExistence type="predicted"/>
<evidence type="ECO:0008006" key="5">
    <source>
        <dbReference type="Google" id="ProtNLM"/>
    </source>
</evidence>
<organism evidence="3 4">
    <name type="scientific">Chromobacterium haemolyticum</name>
    <dbReference type="NCBI Taxonomy" id="394935"/>
    <lineage>
        <taxon>Bacteria</taxon>
        <taxon>Pseudomonadati</taxon>
        <taxon>Pseudomonadota</taxon>
        <taxon>Betaproteobacteria</taxon>
        <taxon>Neisseriales</taxon>
        <taxon>Chromobacteriaceae</taxon>
        <taxon>Chromobacterium</taxon>
    </lineage>
</organism>
<dbReference type="Gene3D" id="3.40.50.12710">
    <property type="match status" value="1"/>
</dbReference>
<sequence length="383" mass="42061">MITLPAASADALAISQRLVHAIQAEIRQRGGWMPFSRYMELALYAPGLGYYAAGSRKLGAAGDFTTAPEMSALFGRALARQLAELLPQTANILYEFGAGTGKLAIDILSELQALDALPERYCIVDLSPDLIERQQHNIRQALPHLAERVQWLDQLPEQLDGVIIGNEVLDAMPCELIHWTPEPQQRGVALDGERFVWADRAIEDPQLLQLAQAIEPRHNDYLSEISPANIGFIHTLAQKLTRGAVLLLDYGFPAAEYYHPQRHMGTLIGHYRHHTVDDPFFLPGLMDLTCHVDFSAAAQAGIDAGLDLIGYTTQAQFLINAGITQLLEQLDPADAAGYLPHAAAVQKLLSPSEMGELFKAIGFGKGVSIDWSGFLRGDRCYTL</sequence>
<name>A0A1W0CHX7_9NEIS</name>
<dbReference type="InterPro" id="IPR003788">
    <property type="entry name" value="NDUFAF7"/>
</dbReference>
<dbReference type="GO" id="GO:0035243">
    <property type="term" value="F:protein-arginine omega-N symmetric methyltransferase activity"/>
    <property type="evidence" value="ECO:0007669"/>
    <property type="project" value="TreeGrafter"/>
</dbReference>
<dbReference type="Proteomes" id="UP000192721">
    <property type="component" value="Unassembled WGS sequence"/>
</dbReference>
<dbReference type="Pfam" id="PF02636">
    <property type="entry name" value="Methyltransf_28"/>
    <property type="match status" value="1"/>
</dbReference>
<keyword evidence="2" id="KW-0808">Transferase</keyword>
<accession>A0A1W0CHX7</accession>
<reference evidence="3 4" key="1">
    <citation type="submission" date="2017-02" db="EMBL/GenBank/DDBJ databases">
        <title>Chromobacterium haemolyticum H5244.</title>
        <authorList>
            <person name="Gulvik C.A."/>
        </authorList>
    </citation>
    <scope>NUCLEOTIDE SEQUENCE [LARGE SCALE GENOMIC DNA]</scope>
    <source>
        <strain evidence="3 4">H5244</strain>
    </source>
</reference>
<evidence type="ECO:0000256" key="1">
    <source>
        <dbReference type="ARBA" id="ARBA00022603"/>
    </source>
</evidence>
<dbReference type="AlphaFoldDB" id="A0A1W0CHX7"/>
<dbReference type="InterPro" id="IPR038375">
    <property type="entry name" value="NDUFAF7_sf"/>
</dbReference>
<protein>
    <recommendedName>
        <fullName evidence="5">SAM-dependent methyltransferase</fullName>
    </recommendedName>
</protein>
<evidence type="ECO:0000256" key="2">
    <source>
        <dbReference type="ARBA" id="ARBA00022679"/>
    </source>
</evidence>
<comment type="caution">
    <text evidence="3">The sequence shown here is derived from an EMBL/GenBank/DDBJ whole genome shotgun (WGS) entry which is preliminary data.</text>
</comment>
<evidence type="ECO:0000313" key="4">
    <source>
        <dbReference type="Proteomes" id="UP000192721"/>
    </source>
</evidence>
<keyword evidence="1" id="KW-0489">Methyltransferase</keyword>
<dbReference type="RefSeq" id="WP_081556553.1">
    <property type="nucleotide sequence ID" value="NZ_MUKV01000033.1"/>
</dbReference>
<gene>
    <name evidence="3" type="ORF">B0T45_19000</name>
</gene>
<dbReference type="SUPFAM" id="SSF53335">
    <property type="entry name" value="S-adenosyl-L-methionine-dependent methyltransferases"/>
    <property type="match status" value="1"/>
</dbReference>
<dbReference type="EMBL" id="MUKV01000033">
    <property type="protein sequence ID" value="OQS34329.1"/>
    <property type="molecule type" value="Genomic_DNA"/>
</dbReference>
<dbReference type="GO" id="GO:0032259">
    <property type="term" value="P:methylation"/>
    <property type="evidence" value="ECO:0007669"/>
    <property type="project" value="UniProtKB-KW"/>
</dbReference>
<dbReference type="InterPro" id="IPR029063">
    <property type="entry name" value="SAM-dependent_MTases_sf"/>
</dbReference>
<dbReference type="PANTHER" id="PTHR12049:SF7">
    <property type="entry name" value="PROTEIN ARGININE METHYLTRANSFERASE NDUFAF7, MITOCHONDRIAL"/>
    <property type="match status" value="1"/>
</dbReference>
<evidence type="ECO:0000313" key="3">
    <source>
        <dbReference type="EMBL" id="OQS34329.1"/>
    </source>
</evidence>
<dbReference type="PANTHER" id="PTHR12049">
    <property type="entry name" value="PROTEIN ARGININE METHYLTRANSFERASE NDUFAF7, MITOCHONDRIAL"/>
    <property type="match status" value="1"/>
</dbReference>